<dbReference type="Proteomes" id="UP000298714">
    <property type="component" value="Chromosome"/>
</dbReference>
<organism evidence="1 2">
    <name type="scientific">Hankyongella ginsenosidimutans</name>
    <dbReference type="NCBI Taxonomy" id="1763828"/>
    <lineage>
        <taxon>Bacteria</taxon>
        <taxon>Pseudomonadati</taxon>
        <taxon>Pseudomonadota</taxon>
        <taxon>Alphaproteobacteria</taxon>
        <taxon>Sphingomonadales</taxon>
        <taxon>Sphingomonadaceae</taxon>
        <taxon>Hankyongella</taxon>
    </lineage>
</organism>
<dbReference type="KEGG" id="hgn:E6W36_11830"/>
<reference evidence="2" key="1">
    <citation type="submission" date="2019-04" db="EMBL/GenBank/DDBJ databases">
        <title>Complete genome sequence of Sphingomonas sp. W1-2-3.</title>
        <authorList>
            <person name="Im W.T."/>
        </authorList>
    </citation>
    <scope>NUCLEOTIDE SEQUENCE [LARGE SCALE GENOMIC DNA]</scope>
    <source>
        <strain evidence="2">W1-2-3</strain>
    </source>
</reference>
<protein>
    <submittedName>
        <fullName evidence="1">Uncharacterized protein</fullName>
    </submittedName>
</protein>
<evidence type="ECO:0000313" key="1">
    <source>
        <dbReference type="EMBL" id="QCI79949.1"/>
    </source>
</evidence>
<dbReference type="AlphaFoldDB" id="A0A4D7BX23"/>
<dbReference type="RefSeq" id="WP_222872793.1">
    <property type="nucleotide sequence ID" value="NZ_CP039704.1"/>
</dbReference>
<name>A0A4D7BX23_9SPHN</name>
<keyword evidence="2" id="KW-1185">Reference proteome</keyword>
<proteinExistence type="predicted"/>
<accession>A0A4D7BX23</accession>
<sequence>MSIADTDIRATAGRLALDATAGDVTLTGDATLAAPTFTRVFGDEQDPFRVSAPGGLIAVQAQNAITLGTGVTLNIGGGEDGVGRAGALSLEAGGDVNGFFDAAILAAAPEAGAALRLRQANSFDLGAFATSIGSAFTGGVDIETGAGNLDLASGQTLKAHDIRLVANDGAISIAGTLDAAGLGRAAIDAVLAADADNVSGGSIALFGNAGLTLASSARLDAHTEGYKITDERRAHGGDVTLGIGAQDASLEIDSGAVIDVGARRAGNRLVPQLRQGITFYTFVEADQGGTVNLRAPLVEQAGADSVNVAAAGQILGARSVRLEAVKRFDLQSIADSGAFAGITRNDDTITLDVRTDLDPTTLNGTRTPTGQVNFLGDNGPGTIVDFVQNFDISAATGLSGLDATGVFEAAPGVDLAYDGEITLASNWNLGLQQSISLASADRGEALVDNWQDPSLGRYFVQRGAEGELLRDYGTFLYRVGGDVRGAAPTINFLAGGDLNIRGSITDGFFNFRDQSDTAFRQVSLGGAPQPGAARVVDAAFTTTFDEDQGLVVAFGTTSVTQINPLAPYSMAANNAAATGNDPLESAEVFPLIDGVAPGSATLRLTAGALGGNDPASTRVTGDADLRIGFDSQYTYTRGAIGATRFSDNVAFVLDQNIPGATPLDSSVVSPRIGGPVCWRLTSPFPTTPRLA</sequence>
<gene>
    <name evidence="1" type="ORF">E6W36_11830</name>
</gene>
<evidence type="ECO:0000313" key="2">
    <source>
        <dbReference type="Proteomes" id="UP000298714"/>
    </source>
</evidence>
<dbReference type="EMBL" id="CP039704">
    <property type="protein sequence ID" value="QCI79949.1"/>
    <property type="molecule type" value="Genomic_DNA"/>
</dbReference>